<dbReference type="AlphaFoldDB" id="A0A5B7I5S4"/>
<reference evidence="1 2" key="1">
    <citation type="submission" date="2019-05" db="EMBL/GenBank/DDBJ databases">
        <title>Another draft genome of Portunus trituberculatus and its Hox gene families provides insights of decapod evolution.</title>
        <authorList>
            <person name="Jeong J.-H."/>
            <person name="Song I."/>
            <person name="Kim S."/>
            <person name="Choi T."/>
            <person name="Kim D."/>
            <person name="Ryu S."/>
            <person name="Kim W."/>
        </authorList>
    </citation>
    <scope>NUCLEOTIDE SEQUENCE [LARGE SCALE GENOMIC DNA]</scope>
    <source>
        <tissue evidence="1">Muscle</tissue>
    </source>
</reference>
<proteinExistence type="predicted"/>
<keyword evidence="2" id="KW-1185">Reference proteome</keyword>
<organism evidence="1 2">
    <name type="scientific">Portunus trituberculatus</name>
    <name type="common">Swimming crab</name>
    <name type="synonym">Neptunus trituberculatus</name>
    <dbReference type="NCBI Taxonomy" id="210409"/>
    <lineage>
        <taxon>Eukaryota</taxon>
        <taxon>Metazoa</taxon>
        <taxon>Ecdysozoa</taxon>
        <taxon>Arthropoda</taxon>
        <taxon>Crustacea</taxon>
        <taxon>Multicrustacea</taxon>
        <taxon>Malacostraca</taxon>
        <taxon>Eumalacostraca</taxon>
        <taxon>Eucarida</taxon>
        <taxon>Decapoda</taxon>
        <taxon>Pleocyemata</taxon>
        <taxon>Brachyura</taxon>
        <taxon>Eubrachyura</taxon>
        <taxon>Portunoidea</taxon>
        <taxon>Portunidae</taxon>
        <taxon>Portuninae</taxon>
        <taxon>Portunus</taxon>
    </lineage>
</organism>
<name>A0A5B7I5S4_PORTR</name>
<protein>
    <submittedName>
        <fullName evidence="1">Uncharacterized protein</fullName>
    </submittedName>
</protein>
<gene>
    <name evidence="1" type="ORF">E2C01_074487</name>
</gene>
<sequence length="152" mass="15967">MLREFHLSPAARQGRCGGLPGDSSGKFERGHAEVKLSGEAALSRAPPGQSVTVAAAWRCGRRLTSPPEESIENCTVHKCDALECQAATGLLLKVRAAGRRGVRCGGCGDGSPAHQLRHPPPPSLSSPDLSRNGCMLKKIKKILVSSVCYLGA</sequence>
<dbReference type="Proteomes" id="UP000324222">
    <property type="component" value="Unassembled WGS sequence"/>
</dbReference>
<dbReference type="EMBL" id="VSRR010052470">
    <property type="protein sequence ID" value="MPC79930.1"/>
    <property type="molecule type" value="Genomic_DNA"/>
</dbReference>
<accession>A0A5B7I5S4</accession>
<comment type="caution">
    <text evidence="1">The sequence shown here is derived from an EMBL/GenBank/DDBJ whole genome shotgun (WGS) entry which is preliminary data.</text>
</comment>
<evidence type="ECO:0000313" key="1">
    <source>
        <dbReference type="EMBL" id="MPC79930.1"/>
    </source>
</evidence>
<evidence type="ECO:0000313" key="2">
    <source>
        <dbReference type="Proteomes" id="UP000324222"/>
    </source>
</evidence>